<dbReference type="Gene3D" id="3.40.50.300">
    <property type="entry name" value="P-loop containing nucleotide triphosphate hydrolases"/>
    <property type="match status" value="1"/>
</dbReference>
<evidence type="ECO:0000256" key="1">
    <source>
        <dbReference type="ARBA" id="ARBA00008408"/>
    </source>
</evidence>
<dbReference type="EMBL" id="VIIS01000137">
    <property type="protein sequence ID" value="KAF0312754.1"/>
    <property type="molecule type" value="Genomic_DNA"/>
</dbReference>
<reference evidence="7 8" key="1">
    <citation type="submission" date="2019-07" db="EMBL/GenBank/DDBJ databases">
        <title>Draft genome assembly of a fouling barnacle, Amphibalanus amphitrite (Darwin, 1854): The first reference genome for Thecostraca.</title>
        <authorList>
            <person name="Kim W."/>
        </authorList>
    </citation>
    <scope>NUCLEOTIDE SEQUENCE [LARGE SCALE GENOMIC DNA]</scope>
    <source>
        <strain evidence="7">SNU_AA5</strain>
        <tissue evidence="7">Soma without cirri and trophi</tissue>
    </source>
</reference>
<keyword evidence="8" id="KW-1185">Reference proteome</keyword>
<dbReference type="EMBL" id="VIIS01000137">
    <property type="protein sequence ID" value="KAF0312753.1"/>
    <property type="molecule type" value="Genomic_DNA"/>
</dbReference>
<protein>
    <submittedName>
        <fullName evidence="7">6-phosphofructo-2-kinase/fructose-2, 6-bisphosphatase</fullName>
    </submittedName>
</protein>
<dbReference type="GO" id="GO:0005829">
    <property type="term" value="C:cytosol"/>
    <property type="evidence" value="ECO:0007669"/>
    <property type="project" value="TreeGrafter"/>
</dbReference>
<dbReference type="SMART" id="SM00855">
    <property type="entry name" value="PGAM"/>
    <property type="match status" value="1"/>
</dbReference>
<dbReference type="Pfam" id="PF00300">
    <property type="entry name" value="His_Phos_1"/>
    <property type="match status" value="1"/>
</dbReference>
<dbReference type="Pfam" id="PF01591">
    <property type="entry name" value="6PF2K"/>
    <property type="match status" value="1"/>
</dbReference>
<evidence type="ECO:0000313" key="7">
    <source>
        <dbReference type="EMBL" id="KAF0312754.1"/>
    </source>
</evidence>
<dbReference type="PANTHER" id="PTHR10606:SF44">
    <property type="entry name" value="6-PHOSPHOFRUCTO 2-KINASE_FRUCTOSE 2,6-BISPHOSPHATASE LONG FORM"/>
    <property type="match status" value="1"/>
</dbReference>
<name>A0A6A4X9U4_AMPAM</name>
<dbReference type="GO" id="GO:0003873">
    <property type="term" value="F:6-phosphofructo-2-kinase activity"/>
    <property type="evidence" value="ECO:0007669"/>
    <property type="project" value="InterPro"/>
</dbReference>
<dbReference type="InterPro" id="IPR001345">
    <property type="entry name" value="PG/BPGM_mutase_AS"/>
</dbReference>
<comment type="caution">
    <text evidence="7">The sequence shown here is derived from an EMBL/GenBank/DDBJ whole genome shotgun (WGS) entry which is preliminary data.</text>
</comment>
<dbReference type="SUPFAM" id="SSF53254">
    <property type="entry name" value="Phosphoglycerate mutase-like"/>
    <property type="match status" value="1"/>
</dbReference>
<dbReference type="GO" id="GO:0005524">
    <property type="term" value="F:ATP binding"/>
    <property type="evidence" value="ECO:0007669"/>
    <property type="project" value="UniProtKB-KW"/>
</dbReference>
<dbReference type="Proteomes" id="UP000440578">
    <property type="component" value="Unassembled WGS sequence"/>
</dbReference>
<dbReference type="GO" id="GO:0004331">
    <property type="term" value="F:fructose-2,6-bisphosphate 2-phosphatase activity"/>
    <property type="evidence" value="ECO:0007669"/>
    <property type="project" value="TreeGrafter"/>
</dbReference>
<feature type="binding site" evidence="5">
    <location>
        <begin position="265"/>
        <end position="272"/>
    </location>
    <ligand>
        <name>substrate</name>
    </ligand>
</feature>
<dbReference type="InterPro" id="IPR029033">
    <property type="entry name" value="His_PPase_superfam"/>
</dbReference>
<proteinExistence type="inferred from homology"/>
<dbReference type="PRINTS" id="PR00991">
    <property type="entry name" value="6PFRUCTKNASE"/>
</dbReference>
<dbReference type="SUPFAM" id="SSF52540">
    <property type="entry name" value="P-loop containing nucleoside triphosphate hydrolases"/>
    <property type="match status" value="1"/>
</dbReference>
<comment type="similarity">
    <text evidence="1">In the C-terminal section; belongs to the phosphoglycerate mutase family.</text>
</comment>
<dbReference type="OrthoDB" id="267323at2759"/>
<evidence type="ECO:0000313" key="8">
    <source>
        <dbReference type="Proteomes" id="UP000440578"/>
    </source>
</evidence>
<gene>
    <name evidence="7" type="primary">F26_3</name>
    <name evidence="7" type="ORF">FJT64_001746</name>
</gene>
<keyword evidence="7" id="KW-0808">Transferase</keyword>
<evidence type="ECO:0000256" key="2">
    <source>
        <dbReference type="ARBA" id="ARBA00022741"/>
    </source>
</evidence>
<dbReference type="InterPro" id="IPR027417">
    <property type="entry name" value="P-loop_NTPase"/>
</dbReference>
<keyword evidence="2" id="KW-0547">Nucleotide-binding</keyword>
<dbReference type="InterPro" id="IPR013078">
    <property type="entry name" value="His_Pase_superF_clade-1"/>
</dbReference>
<keyword evidence="4" id="KW-0067">ATP-binding</keyword>
<dbReference type="FunFam" id="3.40.50.300:FF:000047">
    <property type="entry name" value="6-phosphofructo-2-kinase/fructose-2, 6-bisphosphatase 3 isoform 2"/>
    <property type="match status" value="1"/>
</dbReference>
<dbReference type="AlphaFoldDB" id="A0A6A4X9U4"/>
<dbReference type="Gene3D" id="3.40.50.1240">
    <property type="entry name" value="Phosphoglycerate mutase-like"/>
    <property type="match status" value="1"/>
</dbReference>
<evidence type="ECO:0000256" key="5">
    <source>
        <dbReference type="PIRSR" id="PIRSR613078-2"/>
    </source>
</evidence>
<organism evidence="7 8">
    <name type="scientific">Amphibalanus amphitrite</name>
    <name type="common">Striped barnacle</name>
    <name type="synonym">Balanus amphitrite</name>
    <dbReference type="NCBI Taxonomy" id="1232801"/>
    <lineage>
        <taxon>Eukaryota</taxon>
        <taxon>Metazoa</taxon>
        <taxon>Ecdysozoa</taxon>
        <taxon>Arthropoda</taxon>
        <taxon>Crustacea</taxon>
        <taxon>Multicrustacea</taxon>
        <taxon>Cirripedia</taxon>
        <taxon>Thoracica</taxon>
        <taxon>Thoracicalcarea</taxon>
        <taxon>Balanomorpha</taxon>
        <taxon>Balanoidea</taxon>
        <taxon>Balanidae</taxon>
        <taxon>Amphibalaninae</taxon>
        <taxon>Amphibalanus</taxon>
    </lineage>
</organism>
<keyword evidence="3" id="KW-0378">Hydrolase</keyword>
<keyword evidence="7" id="KW-0418">Kinase</keyword>
<sequence length="511" mass="58419">MPPVISEGKPAMACGRNPQQVMQNHPFLRLMNLPDILPGERTKSIHVPHVVVTVGLPARGKTYMARKLARYLNWTGIKTKVFNVGEYRRQATTRYKNHDFFRPDNEEAMAIRIKCALDALEDVRHWLDDGGMVAVFDATNTTKERRRMIFDICTQKLGYKCFFVESICDKPNIVESNILEVKLTSPDYTDCDKETALQDFLQRINHYKACYQTIDEVEEAMLSFIKIFNAGEKVMVHKHEGHLQARIVYYLMNIHITPRTIYLTRHGESEFNQVGKIGGNSRLSERGERYSRALADYIHEQKIDDLRVWTSWMLRTIQTAQHICAPQERWKTLDEINAGTCEEMTYEEIQHKFPVDFAARDQDKLRYRYPRGESYEDLVARLEPVIMELERQENVLVIGHQAVLRCLLAYFLDKPAEELPYLHVPLHTIIKLKPTAYGCEVDYVKVPIDAVDTHRSRPKVPGSLSAHHQGAANGASCCHNGLTNGTTKGSTSTSAGAEATCDLMSEENMVV</sequence>
<dbReference type="InterPro" id="IPR013079">
    <property type="entry name" value="6Phosfructo_kin"/>
</dbReference>
<dbReference type="PROSITE" id="PS00175">
    <property type="entry name" value="PG_MUTASE"/>
    <property type="match status" value="1"/>
</dbReference>
<feature type="binding site" evidence="5">
    <location>
        <position position="315"/>
    </location>
    <ligand>
        <name>substrate</name>
    </ligand>
</feature>
<dbReference type="InterPro" id="IPR003094">
    <property type="entry name" value="6Pfruct_kin"/>
</dbReference>
<dbReference type="CDD" id="cd07067">
    <property type="entry name" value="HP_PGM_like"/>
    <property type="match status" value="1"/>
</dbReference>
<accession>A0A6A4X9U4</accession>
<evidence type="ECO:0000256" key="4">
    <source>
        <dbReference type="ARBA" id="ARBA00022840"/>
    </source>
</evidence>
<evidence type="ECO:0000256" key="3">
    <source>
        <dbReference type="ARBA" id="ARBA00022801"/>
    </source>
</evidence>
<dbReference type="GO" id="GO:0006003">
    <property type="term" value="P:fructose 2,6-bisphosphate metabolic process"/>
    <property type="evidence" value="ECO:0007669"/>
    <property type="project" value="InterPro"/>
</dbReference>
<dbReference type="FunFam" id="3.40.50.1240:FF:000005">
    <property type="entry name" value="GpmB, Fructose-2,6-bisphosphatase"/>
    <property type="match status" value="1"/>
</dbReference>
<dbReference type="EMBL" id="VIIS01000137">
    <property type="protein sequence ID" value="KAF0312755.1"/>
    <property type="molecule type" value="Genomic_DNA"/>
</dbReference>
<dbReference type="PANTHER" id="PTHR10606">
    <property type="entry name" value="6-PHOSPHOFRUCTO-2-KINASE/FRUCTOSE-2,6-BISPHOSPHATASE"/>
    <property type="match status" value="1"/>
</dbReference>
<evidence type="ECO:0000259" key="6">
    <source>
        <dbReference type="Pfam" id="PF01591"/>
    </source>
</evidence>
<dbReference type="GO" id="GO:0006000">
    <property type="term" value="P:fructose metabolic process"/>
    <property type="evidence" value="ECO:0007669"/>
    <property type="project" value="InterPro"/>
</dbReference>
<feature type="domain" description="6-phosphofructo-2-kinase" evidence="6">
    <location>
        <begin position="46"/>
        <end position="258"/>
    </location>
</feature>
<dbReference type="PIRSF" id="PIRSF000709">
    <property type="entry name" value="6PFK_2-Ptase"/>
    <property type="match status" value="1"/>
</dbReference>